<dbReference type="Proteomes" id="UP000325957">
    <property type="component" value="Unassembled WGS sequence"/>
</dbReference>
<proteinExistence type="inferred from homology"/>
<dbReference type="PANTHER" id="PTHR47505:SF1">
    <property type="entry name" value="DNA UTILIZATION PROTEIN YHGH"/>
    <property type="match status" value="1"/>
</dbReference>
<evidence type="ECO:0000256" key="2">
    <source>
        <dbReference type="SAM" id="MobiDB-lite"/>
    </source>
</evidence>
<dbReference type="EMBL" id="SZWF01000001">
    <property type="protein sequence ID" value="KAA9395581.1"/>
    <property type="molecule type" value="Genomic_DNA"/>
</dbReference>
<comment type="similarity">
    <text evidence="1">Belongs to the ComF/GntX family.</text>
</comment>
<keyword evidence="5" id="KW-1185">Reference proteome</keyword>
<dbReference type="CDD" id="cd06223">
    <property type="entry name" value="PRTases_typeI"/>
    <property type="match status" value="1"/>
</dbReference>
<dbReference type="InterPro" id="IPR051910">
    <property type="entry name" value="ComF/GntX_DNA_util-trans"/>
</dbReference>
<gene>
    <name evidence="4" type="ORF">FCK90_00705</name>
</gene>
<dbReference type="AlphaFoldDB" id="A0A5J5L3J7"/>
<dbReference type="Pfam" id="PF00156">
    <property type="entry name" value="Pribosyltran"/>
    <property type="match status" value="1"/>
</dbReference>
<dbReference type="InterPro" id="IPR000836">
    <property type="entry name" value="PRTase_dom"/>
</dbReference>
<dbReference type="InterPro" id="IPR029057">
    <property type="entry name" value="PRTase-like"/>
</dbReference>
<dbReference type="SUPFAM" id="SSF53271">
    <property type="entry name" value="PRTase-like"/>
    <property type="match status" value="1"/>
</dbReference>
<dbReference type="RefSeq" id="WP_158032389.1">
    <property type="nucleotide sequence ID" value="NZ_ML708610.1"/>
</dbReference>
<dbReference type="PANTHER" id="PTHR47505">
    <property type="entry name" value="DNA UTILIZATION PROTEIN YHGH"/>
    <property type="match status" value="1"/>
</dbReference>
<feature type="domain" description="Phosphoribosyltransferase" evidence="3">
    <location>
        <begin position="251"/>
        <end position="297"/>
    </location>
</feature>
<evidence type="ECO:0000313" key="5">
    <source>
        <dbReference type="Proteomes" id="UP000325957"/>
    </source>
</evidence>
<dbReference type="OrthoDB" id="5244859at2"/>
<sequence>MISLHGPEQDDRHHAWDGLPHDSRGDLLRRLDRLATRGHDLIAQGIEPVLPLECVVCRSAAVALCAPCRRLLYRTTARPLRVERHARHAAGLPIVAAGAYEHELATCILAMKQAGRTDLVPVLAPVLGRALRSALGTQGPSCPVPVELVGIPSSARALRRRWYDPVEELLAACRRSGHLTAHVRVTPWLVHRSRDPGANLRDLPGRLRPGGGGPGAQKTLSADQRLGTGQQRFRVAPGRRMPGGVRAGPGTVVLIDDVVTTGATLAQARRSLEAAGAEVLGAVVLAAANTPGENRRNQIAEEADQDEFAV</sequence>
<accession>A0A5J5L3J7</accession>
<name>A0A5J5L3J7_9MICC</name>
<dbReference type="Gene3D" id="3.40.50.2020">
    <property type="match status" value="1"/>
</dbReference>
<comment type="caution">
    <text evidence="4">The sequence shown here is derived from an EMBL/GenBank/DDBJ whole genome shotgun (WGS) entry which is preliminary data.</text>
</comment>
<organism evidence="4 5">
    <name type="scientific">Kocuria coralli</name>
    <dbReference type="NCBI Taxonomy" id="1461025"/>
    <lineage>
        <taxon>Bacteria</taxon>
        <taxon>Bacillati</taxon>
        <taxon>Actinomycetota</taxon>
        <taxon>Actinomycetes</taxon>
        <taxon>Micrococcales</taxon>
        <taxon>Micrococcaceae</taxon>
        <taxon>Kocuria</taxon>
    </lineage>
</organism>
<feature type="region of interest" description="Disordered" evidence="2">
    <location>
        <begin position="195"/>
        <end position="221"/>
    </location>
</feature>
<evidence type="ECO:0000256" key="1">
    <source>
        <dbReference type="ARBA" id="ARBA00008007"/>
    </source>
</evidence>
<evidence type="ECO:0000259" key="3">
    <source>
        <dbReference type="Pfam" id="PF00156"/>
    </source>
</evidence>
<reference evidence="4 5" key="1">
    <citation type="submission" date="2019-05" db="EMBL/GenBank/DDBJ databases">
        <title>Kocuria coralli sp. nov., a novel actinobacterium isolated from coral reef seawater.</title>
        <authorList>
            <person name="Li J."/>
        </authorList>
    </citation>
    <scope>NUCLEOTIDE SEQUENCE [LARGE SCALE GENOMIC DNA]</scope>
    <source>
        <strain evidence="4 5">SCSIO 13007</strain>
    </source>
</reference>
<evidence type="ECO:0000313" key="4">
    <source>
        <dbReference type="EMBL" id="KAA9395581.1"/>
    </source>
</evidence>
<protein>
    <submittedName>
        <fullName evidence="4">ComF family protein</fullName>
    </submittedName>
</protein>